<evidence type="ECO:0000313" key="1">
    <source>
        <dbReference type="EMBL" id="CEM45726.1"/>
    </source>
</evidence>
<dbReference type="PhylomeDB" id="A0A0G4HNH4"/>
<dbReference type="InterPro" id="IPR032675">
    <property type="entry name" value="LRR_dom_sf"/>
</dbReference>
<dbReference type="VEuPathDB" id="CryptoDB:Cvel_7620"/>
<reference evidence="1" key="1">
    <citation type="submission" date="2014-11" db="EMBL/GenBank/DDBJ databases">
        <authorList>
            <person name="Otto D Thomas"/>
            <person name="Naeem Raeece"/>
        </authorList>
    </citation>
    <scope>NUCLEOTIDE SEQUENCE</scope>
</reference>
<dbReference type="EMBL" id="CDMZ01003260">
    <property type="protein sequence ID" value="CEM45726.1"/>
    <property type="molecule type" value="Genomic_DNA"/>
</dbReference>
<dbReference type="Gene3D" id="3.80.10.10">
    <property type="entry name" value="Ribonuclease Inhibitor"/>
    <property type="match status" value="1"/>
</dbReference>
<dbReference type="InterPro" id="IPR001611">
    <property type="entry name" value="Leu-rich_rpt"/>
</dbReference>
<protein>
    <submittedName>
        <fullName evidence="1">Uncharacterized protein</fullName>
    </submittedName>
</protein>
<dbReference type="Pfam" id="PF13516">
    <property type="entry name" value="LRR_6"/>
    <property type="match status" value="1"/>
</dbReference>
<gene>
    <name evidence="1" type="ORF">Cvel_7620</name>
</gene>
<name>A0A0G4HNH4_9ALVE</name>
<organism evidence="1">
    <name type="scientific">Chromera velia CCMP2878</name>
    <dbReference type="NCBI Taxonomy" id="1169474"/>
    <lineage>
        <taxon>Eukaryota</taxon>
        <taxon>Sar</taxon>
        <taxon>Alveolata</taxon>
        <taxon>Colpodellida</taxon>
        <taxon>Chromeraceae</taxon>
        <taxon>Chromera</taxon>
    </lineage>
</organism>
<dbReference type="AlphaFoldDB" id="A0A0G4HNH4"/>
<dbReference type="SUPFAM" id="SSF52047">
    <property type="entry name" value="RNI-like"/>
    <property type="match status" value="1"/>
</dbReference>
<dbReference type="SMART" id="SM00368">
    <property type="entry name" value="LRR_RI"/>
    <property type="match status" value="2"/>
</dbReference>
<sequence length="131" mass="14365">MPVLKTLKLRGGLVRREGMVALTEVLRVNPFPMLNELELTENWINSTHVTAFAVTLVTDSLPNLRLLNLANTQVGEKGGKALAEAMNEGKLQVLRQEGRLMLSMAAAEGFKEGTHDCRCLKIVLHDGSVVD</sequence>
<accession>A0A0G4HNH4</accession>
<proteinExistence type="predicted"/>